<reference evidence="1" key="1">
    <citation type="journal article" date="2021" name="Environ. Microbiol.">
        <title>Gene family expansions and transcriptome signatures uncover fungal adaptations to wood decay.</title>
        <authorList>
            <person name="Hage H."/>
            <person name="Miyauchi S."/>
            <person name="Viragh M."/>
            <person name="Drula E."/>
            <person name="Min B."/>
            <person name="Chaduli D."/>
            <person name="Navarro D."/>
            <person name="Favel A."/>
            <person name="Norest M."/>
            <person name="Lesage-Meessen L."/>
            <person name="Balint B."/>
            <person name="Merenyi Z."/>
            <person name="de Eugenio L."/>
            <person name="Morin E."/>
            <person name="Martinez A.T."/>
            <person name="Baldrian P."/>
            <person name="Stursova M."/>
            <person name="Martinez M.J."/>
            <person name="Novotny C."/>
            <person name="Magnuson J.K."/>
            <person name="Spatafora J.W."/>
            <person name="Maurice S."/>
            <person name="Pangilinan J."/>
            <person name="Andreopoulos W."/>
            <person name="LaButti K."/>
            <person name="Hundley H."/>
            <person name="Na H."/>
            <person name="Kuo A."/>
            <person name="Barry K."/>
            <person name="Lipzen A."/>
            <person name="Henrissat B."/>
            <person name="Riley R."/>
            <person name="Ahrendt S."/>
            <person name="Nagy L.G."/>
            <person name="Grigoriev I.V."/>
            <person name="Martin F."/>
            <person name="Rosso M.N."/>
        </authorList>
    </citation>
    <scope>NUCLEOTIDE SEQUENCE</scope>
    <source>
        <strain evidence="1">CBS 384.51</strain>
    </source>
</reference>
<gene>
    <name evidence="1" type="ORF">BDY19DRAFT_121256</name>
</gene>
<dbReference type="EMBL" id="MU275015">
    <property type="protein sequence ID" value="KAI0083012.1"/>
    <property type="molecule type" value="Genomic_DNA"/>
</dbReference>
<comment type="caution">
    <text evidence="1">The sequence shown here is derived from an EMBL/GenBank/DDBJ whole genome shotgun (WGS) entry which is preliminary data.</text>
</comment>
<organism evidence="1 2">
    <name type="scientific">Irpex rosettiformis</name>
    <dbReference type="NCBI Taxonomy" id="378272"/>
    <lineage>
        <taxon>Eukaryota</taxon>
        <taxon>Fungi</taxon>
        <taxon>Dikarya</taxon>
        <taxon>Basidiomycota</taxon>
        <taxon>Agaricomycotina</taxon>
        <taxon>Agaricomycetes</taxon>
        <taxon>Polyporales</taxon>
        <taxon>Irpicaceae</taxon>
        <taxon>Irpex</taxon>
    </lineage>
</organism>
<sequence>MARMTFRKIRRQAALMWGVMLVGSSHKTANYNTDKLIATNPCPFCECPMVGTRYRRRLRPSMLGLGSPLSFLPSTRRLSFTLTLYYPPRPYLSGVRNSRAA</sequence>
<evidence type="ECO:0000313" key="1">
    <source>
        <dbReference type="EMBL" id="KAI0083012.1"/>
    </source>
</evidence>
<accession>A0ACB8TM25</accession>
<name>A0ACB8TM25_9APHY</name>
<protein>
    <submittedName>
        <fullName evidence="1">Uncharacterized protein</fullName>
    </submittedName>
</protein>
<dbReference type="Proteomes" id="UP001055072">
    <property type="component" value="Unassembled WGS sequence"/>
</dbReference>
<keyword evidence="2" id="KW-1185">Reference proteome</keyword>
<proteinExistence type="predicted"/>
<evidence type="ECO:0000313" key="2">
    <source>
        <dbReference type="Proteomes" id="UP001055072"/>
    </source>
</evidence>